<sequence length="317" mass="36740">MLKEIIRREIEKEGFITFDRFVELCLYHPEFGYYTTKRVRALPGEDFFTAPELSPVFGRTIAHHIERISREKDIPLNILELGGGKGFLAKDLMESFPVESYVILEKSEVAKELVPDVRVVNCVEEIEEFSGFVISNEFFDAFPFKRVVKREEKLWEVVVKLEGEKLMEDLIPYSGSLPCELEEGCEYSFFTGWEDFLERLFKRVRRGYFLTFDYGSSCEDLRNRKVGTFRAFSKHTLIDNYLEFPGRADLTSSVDFGYLRKILEKHLLNVSVKPLSSFLLSEGVERFLSPEDTAIALTLLVDMGRKFWAVSGYKEGN</sequence>
<dbReference type="GO" id="GO:0035243">
    <property type="term" value="F:protein-arginine omega-N symmetric methyltransferase activity"/>
    <property type="evidence" value="ECO:0007669"/>
    <property type="project" value="TreeGrafter"/>
</dbReference>
<protein>
    <submittedName>
        <fullName evidence="3">SAM-dependent MidA family methyltransferase</fullName>
    </submittedName>
</protein>
<comment type="caution">
    <text evidence="3">The sequence shown here is derived from an EMBL/GenBank/DDBJ whole genome shotgun (WGS) entry which is preliminary data.</text>
</comment>
<proteinExistence type="predicted"/>
<dbReference type="SUPFAM" id="SSF53335">
    <property type="entry name" value="S-adenosyl-L-methionine-dependent methyltransferases"/>
    <property type="match status" value="1"/>
</dbReference>
<keyword evidence="2 3" id="KW-0808">Transferase</keyword>
<dbReference type="AlphaFoldDB" id="A0A4R1GFI6"/>
<dbReference type="Gene3D" id="3.40.50.12710">
    <property type="match status" value="1"/>
</dbReference>
<organism evidence="3 4">
    <name type="scientific">Phorcysia thermohydrogeniphila</name>
    <dbReference type="NCBI Taxonomy" id="936138"/>
    <lineage>
        <taxon>Bacteria</taxon>
        <taxon>Pseudomonadati</taxon>
        <taxon>Aquificota</taxon>
        <taxon>Aquificia</taxon>
        <taxon>Desulfurobacteriales</taxon>
        <taxon>Desulfurobacteriaceae</taxon>
        <taxon>Phorcysia</taxon>
    </lineage>
</organism>
<accession>A0A4R1GFI6</accession>
<dbReference type="Pfam" id="PF02636">
    <property type="entry name" value="Methyltransf_28"/>
    <property type="match status" value="1"/>
</dbReference>
<dbReference type="PANTHER" id="PTHR12049">
    <property type="entry name" value="PROTEIN ARGININE METHYLTRANSFERASE NDUFAF7, MITOCHONDRIAL"/>
    <property type="match status" value="1"/>
</dbReference>
<evidence type="ECO:0000256" key="1">
    <source>
        <dbReference type="ARBA" id="ARBA00022603"/>
    </source>
</evidence>
<dbReference type="RefSeq" id="WP_132526449.1">
    <property type="nucleotide sequence ID" value="NZ_SMFV01000003.1"/>
</dbReference>
<dbReference type="InterPro" id="IPR003788">
    <property type="entry name" value="NDUFAF7"/>
</dbReference>
<dbReference type="OrthoDB" id="9794208at2"/>
<dbReference type="InterPro" id="IPR029063">
    <property type="entry name" value="SAM-dependent_MTases_sf"/>
</dbReference>
<keyword evidence="4" id="KW-1185">Reference proteome</keyword>
<keyword evidence="1 3" id="KW-0489">Methyltransferase</keyword>
<evidence type="ECO:0000256" key="2">
    <source>
        <dbReference type="ARBA" id="ARBA00022679"/>
    </source>
</evidence>
<dbReference type="GO" id="GO:0032259">
    <property type="term" value="P:methylation"/>
    <property type="evidence" value="ECO:0007669"/>
    <property type="project" value="UniProtKB-KW"/>
</dbReference>
<dbReference type="InterPro" id="IPR038375">
    <property type="entry name" value="NDUFAF7_sf"/>
</dbReference>
<evidence type="ECO:0000313" key="4">
    <source>
        <dbReference type="Proteomes" id="UP000295777"/>
    </source>
</evidence>
<dbReference type="Proteomes" id="UP000295777">
    <property type="component" value="Unassembled WGS sequence"/>
</dbReference>
<reference evidence="3 4" key="1">
    <citation type="submission" date="2019-03" db="EMBL/GenBank/DDBJ databases">
        <title>Genomic Encyclopedia of Archaeal and Bacterial Type Strains, Phase II (KMG-II): from individual species to whole genera.</title>
        <authorList>
            <person name="Goeker M."/>
        </authorList>
    </citation>
    <scope>NUCLEOTIDE SEQUENCE [LARGE SCALE GENOMIC DNA]</scope>
    <source>
        <strain evidence="3 4">DSM 24425</strain>
    </source>
</reference>
<name>A0A4R1GFI6_9BACT</name>
<evidence type="ECO:0000313" key="3">
    <source>
        <dbReference type="EMBL" id="TCK04589.1"/>
    </source>
</evidence>
<dbReference type="EMBL" id="SMFV01000003">
    <property type="protein sequence ID" value="TCK04589.1"/>
    <property type="molecule type" value="Genomic_DNA"/>
</dbReference>
<dbReference type="PANTHER" id="PTHR12049:SF7">
    <property type="entry name" value="PROTEIN ARGININE METHYLTRANSFERASE NDUFAF7, MITOCHONDRIAL"/>
    <property type="match status" value="1"/>
</dbReference>
<gene>
    <name evidence="3" type="ORF">CLV27_1022</name>
</gene>